<evidence type="ECO:0000313" key="2">
    <source>
        <dbReference type="EMBL" id="CAK9273269.1"/>
    </source>
</evidence>
<protein>
    <submittedName>
        <fullName evidence="2">Uncharacterized protein</fullName>
    </submittedName>
</protein>
<reference evidence="2" key="1">
    <citation type="submission" date="2024-02" db="EMBL/GenBank/DDBJ databases">
        <authorList>
            <consortium name="ELIXIR-Norway"/>
            <consortium name="Elixir Norway"/>
        </authorList>
    </citation>
    <scope>NUCLEOTIDE SEQUENCE</scope>
</reference>
<feature type="transmembrane region" description="Helical" evidence="1">
    <location>
        <begin position="47"/>
        <end position="72"/>
    </location>
</feature>
<keyword evidence="1" id="KW-0812">Transmembrane</keyword>
<gene>
    <name evidence="2" type="ORF">CSSPJE1EN1_LOCUS18747</name>
</gene>
<sequence>MGTMASMCHQITRDDQQDDDADADDVVLVDLLKILRSETGALNDQSVFYSLLVGEMIFISFFFVLASSVFVLRFSLFLMNLSVGVLQQRAECSSSSSHAWVKCWQLLQQL</sequence>
<organism evidence="2 3">
    <name type="scientific">Sphagnum jensenii</name>
    <dbReference type="NCBI Taxonomy" id="128206"/>
    <lineage>
        <taxon>Eukaryota</taxon>
        <taxon>Viridiplantae</taxon>
        <taxon>Streptophyta</taxon>
        <taxon>Embryophyta</taxon>
        <taxon>Bryophyta</taxon>
        <taxon>Sphagnophytina</taxon>
        <taxon>Sphagnopsida</taxon>
        <taxon>Sphagnales</taxon>
        <taxon>Sphagnaceae</taxon>
        <taxon>Sphagnum</taxon>
    </lineage>
</organism>
<evidence type="ECO:0000313" key="3">
    <source>
        <dbReference type="Proteomes" id="UP001497444"/>
    </source>
</evidence>
<keyword evidence="1" id="KW-0472">Membrane</keyword>
<dbReference type="Proteomes" id="UP001497444">
    <property type="component" value="Chromosome 5"/>
</dbReference>
<dbReference type="EMBL" id="OZ020100">
    <property type="protein sequence ID" value="CAK9273269.1"/>
    <property type="molecule type" value="Genomic_DNA"/>
</dbReference>
<name>A0ABP0X3W3_9BRYO</name>
<accession>A0ABP0X3W3</accession>
<evidence type="ECO:0000256" key="1">
    <source>
        <dbReference type="SAM" id="Phobius"/>
    </source>
</evidence>
<keyword evidence="1" id="KW-1133">Transmembrane helix</keyword>
<keyword evidence="3" id="KW-1185">Reference proteome</keyword>
<proteinExistence type="predicted"/>